<dbReference type="AlphaFoldDB" id="A0ABD0NBL3"/>
<proteinExistence type="predicted"/>
<evidence type="ECO:0000313" key="2">
    <source>
        <dbReference type="Proteomes" id="UP001529510"/>
    </source>
</evidence>
<name>A0ABD0NBL3_CIRMR</name>
<evidence type="ECO:0000313" key="1">
    <source>
        <dbReference type="EMBL" id="KAL0159088.1"/>
    </source>
</evidence>
<feature type="non-terminal residue" evidence="1">
    <location>
        <position position="90"/>
    </location>
</feature>
<reference evidence="1 2" key="1">
    <citation type="submission" date="2024-05" db="EMBL/GenBank/DDBJ databases">
        <title>Genome sequencing and assembly of Indian major carp, Cirrhinus mrigala (Hamilton, 1822).</title>
        <authorList>
            <person name="Mohindra V."/>
            <person name="Chowdhury L.M."/>
            <person name="Lal K."/>
            <person name="Jena J.K."/>
        </authorList>
    </citation>
    <scope>NUCLEOTIDE SEQUENCE [LARGE SCALE GENOMIC DNA]</scope>
    <source>
        <strain evidence="1">CM1030</strain>
        <tissue evidence="1">Blood</tissue>
    </source>
</reference>
<dbReference type="Proteomes" id="UP001529510">
    <property type="component" value="Unassembled WGS sequence"/>
</dbReference>
<gene>
    <name evidence="1" type="ORF">M9458_047164</name>
</gene>
<comment type="caution">
    <text evidence="1">The sequence shown here is derived from an EMBL/GenBank/DDBJ whole genome shotgun (WGS) entry which is preliminary data.</text>
</comment>
<keyword evidence="2" id="KW-1185">Reference proteome</keyword>
<accession>A0ABD0NBL3</accession>
<sequence>MAAVSNVIAFGLLYMRPLQWCLKTKGVSPRGNLLCMIKVTRRCLRALVMWRRPWFLSQGLVLGAPCRRVMLATDASLTGWGMVMSGHPAR</sequence>
<dbReference type="EMBL" id="JAMKFB020000023">
    <property type="protein sequence ID" value="KAL0159088.1"/>
    <property type="molecule type" value="Genomic_DNA"/>
</dbReference>
<organism evidence="1 2">
    <name type="scientific">Cirrhinus mrigala</name>
    <name type="common">Mrigala</name>
    <dbReference type="NCBI Taxonomy" id="683832"/>
    <lineage>
        <taxon>Eukaryota</taxon>
        <taxon>Metazoa</taxon>
        <taxon>Chordata</taxon>
        <taxon>Craniata</taxon>
        <taxon>Vertebrata</taxon>
        <taxon>Euteleostomi</taxon>
        <taxon>Actinopterygii</taxon>
        <taxon>Neopterygii</taxon>
        <taxon>Teleostei</taxon>
        <taxon>Ostariophysi</taxon>
        <taxon>Cypriniformes</taxon>
        <taxon>Cyprinidae</taxon>
        <taxon>Labeoninae</taxon>
        <taxon>Labeonini</taxon>
        <taxon>Cirrhinus</taxon>
    </lineage>
</organism>
<protein>
    <submittedName>
        <fullName evidence="1">Uncharacterized protein</fullName>
    </submittedName>
</protein>